<keyword evidence="1" id="KW-1133">Transmembrane helix</keyword>
<evidence type="ECO:0000313" key="2">
    <source>
        <dbReference type="EMBL" id="CAL4121768.1"/>
    </source>
</evidence>
<keyword evidence="1" id="KW-0812">Transmembrane</keyword>
<protein>
    <submittedName>
        <fullName evidence="2">Uncharacterized protein</fullName>
    </submittedName>
</protein>
<feature type="non-terminal residue" evidence="2">
    <location>
        <position position="1"/>
    </location>
</feature>
<proteinExistence type="predicted"/>
<evidence type="ECO:0000256" key="1">
    <source>
        <dbReference type="SAM" id="Phobius"/>
    </source>
</evidence>
<sequence length="267" mass="30076">DVETGLAADSSSKLFSQSDKKITTVHEKDPDVDQARSIDDEGSWKLTRANVKNWKCKNICLIFIVCLLLFTIGVVLGCTLGNCFTLCSEVDESSLPKESNYLQNDTRDSNYFDEDCSYQTVCGNQTNYHQFKNGTSIRVKLNNVQQELKIVTGITFHHPILAYTTVSALIEIVHGAEGLVLKGTGNNQLLNDEDSWKTEQLHLFPSLGDTFTLNFSVVQNIFKVRFITQNSSKVLTLNEEFIMSEDLRIRLGANEIDIPYQICFLDL</sequence>
<keyword evidence="1" id="KW-0472">Membrane</keyword>
<accession>A0AAV2REW5</accession>
<evidence type="ECO:0000313" key="3">
    <source>
        <dbReference type="Proteomes" id="UP001497623"/>
    </source>
</evidence>
<dbReference type="EMBL" id="CAXKWB010019248">
    <property type="protein sequence ID" value="CAL4121768.1"/>
    <property type="molecule type" value="Genomic_DNA"/>
</dbReference>
<keyword evidence="3" id="KW-1185">Reference proteome</keyword>
<organism evidence="2 3">
    <name type="scientific">Meganyctiphanes norvegica</name>
    <name type="common">Northern krill</name>
    <name type="synonym">Thysanopoda norvegica</name>
    <dbReference type="NCBI Taxonomy" id="48144"/>
    <lineage>
        <taxon>Eukaryota</taxon>
        <taxon>Metazoa</taxon>
        <taxon>Ecdysozoa</taxon>
        <taxon>Arthropoda</taxon>
        <taxon>Crustacea</taxon>
        <taxon>Multicrustacea</taxon>
        <taxon>Malacostraca</taxon>
        <taxon>Eumalacostraca</taxon>
        <taxon>Eucarida</taxon>
        <taxon>Euphausiacea</taxon>
        <taxon>Euphausiidae</taxon>
        <taxon>Meganyctiphanes</taxon>
    </lineage>
</organism>
<dbReference type="Proteomes" id="UP001497623">
    <property type="component" value="Unassembled WGS sequence"/>
</dbReference>
<name>A0AAV2REW5_MEGNR</name>
<gene>
    <name evidence="2" type="ORF">MNOR_LOCUS22630</name>
</gene>
<feature type="transmembrane region" description="Helical" evidence="1">
    <location>
        <begin position="58"/>
        <end position="77"/>
    </location>
</feature>
<dbReference type="AlphaFoldDB" id="A0AAV2REW5"/>
<reference evidence="2 3" key="1">
    <citation type="submission" date="2024-05" db="EMBL/GenBank/DDBJ databases">
        <authorList>
            <person name="Wallberg A."/>
        </authorList>
    </citation>
    <scope>NUCLEOTIDE SEQUENCE [LARGE SCALE GENOMIC DNA]</scope>
</reference>
<comment type="caution">
    <text evidence="2">The sequence shown here is derived from an EMBL/GenBank/DDBJ whole genome shotgun (WGS) entry which is preliminary data.</text>
</comment>